<evidence type="ECO:0000256" key="1">
    <source>
        <dbReference type="ARBA" id="ARBA00004141"/>
    </source>
</evidence>
<organism evidence="9 10">
    <name type="scientific">Falsarthrobacter nasiphocae</name>
    <dbReference type="NCBI Taxonomy" id="189863"/>
    <lineage>
        <taxon>Bacteria</taxon>
        <taxon>Bacillati</taxon>
        <taxon>Actinomycetota</taxon>
        <taxon>Actinomycetes</taxon>
        <taxon>Micrococcales</taxon>
        <taxon>Micrococcaceae</taxon>
        <taxon>Falsarthrobacter</taxon>
    </lineage>
</organism>
<comment type="subcellular location">
    <subcellularLocation>
        <location evidence="1">Membrane</location>
        <topology evidence="1">Multi-pass membrane protein</topology>
    </subcellularLocation>
</comment>
<keyword evidence="10" id="KW-1185">Reference proteome</keyword>
<dbReference type="PANTHER" id="PTHR38459:SF1">
    <property type="entry name" value="PROPHAGE BACTOPRENOL-LINKED GLUCOSE TRANSLOCASE HOMOLOG"/>
    <property type="match status" value="1"/>
</dbReference>
<feature type="transmembrane region" description="Helical" evidence="7">
    <location>
        <begin position="53"/>
        <end position="73"/>
    </location>
</feature>
<evidence type="ECO:0000256" key="3">
    <source>
        <dbReference type="ARBA" id="ARBA00022692"/>
    </source>
</evidence>
<feature type="transmembrane region" description="Helical" evidence="7">
    <location>
        <begin position="118"/>
        <end position="136"/>
    </location>
</feature>
<feature type="transmembrane region" description="Helical" evidence="7">
    <location>
        <begin position="20"/>
        <end position="41"/>
    </location>
</feature>
<dbReference type="AlphaFoldDB" id="A0AAE3YGQ2"/>
<gene>
    <name evidence="9" type="ORF">J2S35_000568</name>
</gene>
<evidence type="ECO:0000313" key="10">
    <source>
        <dbReference type="Proteomes" id="UP001247307"/>
    </source>
</evidence>
<dbReference type="Pfam" id="PF04138">
    <property type="entry name" value="GtrA_DPMS_TM"/>
    <property type="match status" value="1"/>
</dbReference>
<evidence type="ECO:0000256" key="2">
    <source>
        <dbReference type="ARBA" id="ARBA00009399"/>
    </source>
</evidence>
<feature type="domain" description="GtrA/DPMS transmembrane" evidence="8">
    <location>
        <begin position="21"/>
        <end position="142"/>
    </location>
</feature>
<evidence type="ECO:0000256" key="6">
    <source>
        <dbReference type="SAM" id="MobiDB-lite"/>
    </source>
</evidence>
<comment type="caution">
    <text evidence="9">The sequence shown here is derived from an EMBL/GenBank/DDBJ whole genome shotgun (WGS) entry which is preliminary data.</text>
</comment>
<proteinExistence type="inferred from homology"/>
<protein>
    <submittedName>
        <fullName evidence="9">Flippase GtrA</fullName>
    </submittedName>
</protein>
<feature type="region of interest" description="Disordered" evidence="6">
    <location>
        <begin position="160"/>
        <end position="183"/>
    </location>
</feature>
<keyword evidence="4 7" id="KW-1133">Transmembrane helix</keyword>
<evidence type="ECO:0000256" key="4">
    <source>
        <dbReference type="ARBA" id="ARBA00022989"/>
    </source>
</evidence>
<reference evidence="9" key="1">
    <citation type="submission" date="2023-07" db="EMBL/GenBank/DDBJ databases">
        <title>Sequencing the genomes of 1000 actinobacteria strains.</title>
        <authorList>
            <person name="Klenk H.-P."/>
        </authorList>
    </citation>
    <scope>NUCLEOTIDE SEQUENCE</scope>
    <source>
        <strain evidence="9">DSM 13988</strain>
    </source>
</reference>
<evidence type="ECO:0000256" key="5">
    <source>
        <dbReference type="ARBA" id="ARBA00023136"/>
    </source>
</evidence>
<dbReference type="RefSeq" id="WP_309849606.1">
    <property type="nucleotide sequence ID" value="NZ_BAAAIU010000045.1"/>
</dbReference>
<feature type="transmembrane region" description="Helical" evidence="7">
    <location>
        <begin position="85"/>
        <end position="106"/>
    </location>
</feature>
<evidence type="ECO:0000313" key="9">
    <source>
        <dbReference type="EMBL" id="MDR6891628.1"/>
    </source>
</evidence>
<dbReference type="GO" id="GO:0005886">
    <property type="term" value="C:plasma membrane"/>
    <property type="evidence" value="ECO:0007669"/>
    <property type="project" value="TreeGrafter"/>
</dbReference>
<comment type="similarity">
    <text evidence="2">Belongs to the GtrA family.</text>
</comment>
<feature type="compositionally biased region" description="Basic and acidic residues" evidence="6">
    <location>
        <begin position="173"/>
        <end position="183"/>
    </location>
</feature>
<dbReference type="PANTHER" id="PTHR38459">
    <property type="entry name" value="PROPHAGE BACTOPRENOL-LINKED GLUCOSE TRANSLOCASE HOMOLOG"/>
    <property type="match status" value="1"/>
</dbReference>
<keyword evidence="3 7" id="KW-0812">Transmembrane</keyword>
<sequence>MKRIIAKLQSLVALFWREVAKFGAVGGVAFIIEAGTTWVLVHTIMDGSDAKARLVGATIATVFAWVANRLWTFRDRRAQNKWGEFAKFVLINLFGMGIAAGTTWFAKYGLNIDNKNVVWMWGNFGVVLATIVRFFAYRFWIFNRELDADPEWAEDHRIFEDEPSLPGSGAQPRPERSGAARPE</sequence>
<dbReference type="InterPro" id="IPR007267">
    <property type="entry name" value="GtrA_DPMS_TM"/>
</dbReference>
<dbReference type="GO" id="GO:0000271">
    <property type="term" value="P:polysaccharide biosynthetic process"/>
    <property type="evidence" value="ECO:0007669"/>
    <property type="project" value="InterPro"/>
</dbReference>
<name>A0AAE3YGQ2_9MICC</name>
<evidence type="ECO:0000259" key="8">
    <source>
        <dbReference type="Pfam" id="PF04138"/>
    </source>
</evidence>
<dbReference type="EMBL" id="JAVDUI010000001">
    <property type="protein sequence ID" value="MDR6891628.1"/>
    <property type="molecule type" value="Genomic_DNA"/>
</dbReference>
<dbReference type="Proteomes" id="UP001247307">
    <property type="component" value="Unassembled WGS sequence"/>
</dbReference>
<keyword evidence="5 7" id="KW-0472">Membrane</keyword>
<accession>A0AAE3YGQ2</accession>
<evidence type="ECO:0000256" key="7">
    <source>
        <dbReference type="SAM" id="Phobius"/>
    </source>
</evidence>
<dbReference type="InterPro" id="IPR051401">
    <property type="entry name" value="GtrA_CellWall_Glycosyl"/>
</dbReference>